<keyword evidence="1" id="KW-0472">Membrane</keyword>
<organism evidence="2 3">
    <name type="scientific">Arachnia propionica</name>
    <dbReference type="NCBI Taxonomy" id="1750"/>
    <lineage>
        <taxon>Bacteria</taxon>
        <taxon>Bacillati</taxon>
        <taxon>Actinomycetota</taxon>
        <taxon>Actinomycetes</taxon>
        <taxon>Propionibacteriales</taxon>
        <taxon>Propionibacteriaceae</taxon>
        <taxon>Arachnia</taxon>
    </lineage>
</organism>
<feature type="transmembrane region" description="Helical" evidence="1">
    <location>
        <begin position="176"/>
        <end position="192"/>
    </location>
</feature>
<dbReference type="AlphaFoldDB" id="A0A3S4U7Y2"/>
<dbReference type="InterPro" id="IPR021354">
    <property type="entry name" value="DUF2975"/>
</dbReference>
<keyword evidence="1" id="KW-1133">Transmembrane helix</keyword>
<keyword evidence="3" id="KW-1185">Reference proteome</keyword>
<evidence type="ECO:0000256" key="1">
    <source>
        <dbReference type="SAM" id="Phobius"/>
    </source>
</evidence>
<sequence>MKLTISRGDYLTLRIMLALFVVAPLVSPFWHAWAWAKGDPLVWLNGGSPSQAGSGEAASPLETANGLIVRPSLETLSWEFTDPTWTQRLGAMLPGVLVAVVTLWLCVTIWRFTLLVQRGRAFSAGAHRLLVQLGIALIFLTVAFLVGEVVANMLIYTGLPARGMGFAMLTIKAGDFVPLGVALVVLIVAYAWRQGEQLAEDAETTI</sequence>
<feature type="transmembrane region" description="Helical" evidence="1">
    <location>
        <begin position="133"/>
        <end position="156"/>
    </location>
</feature>
<name>A0A3S4U7Y2_9ACTN</name>
<accession>A0A3S4U7Y2</accession>
<evidence type="ECO:0000313" key="3">
    <source>
        <dbReference type="Proteomes" id="UP000273044"/>
    </source>
</evidence>
<dbReference type="GeneID" id="64408232"/>
<feature type="transmembrane region" description="Helical" evidence="1">
    <location>
        <begin position="91"/>
        <end position="112"/>
    </location>
</feature>
<dbReference type="Proteomes" id="UP000273044">
    <property type="component" value="Chromosome"/>
</dbReference>
<reference evidence="2 3" key="1">
    <citation type="submission" date="2018-12" db="EMBL/GenBank/DDBJ databases">
        <authorList>
            <consortium name="Pathogen Informatics"/>
        </authorList>
    </citation>
    <scope>NUCLEOTIDE SEQUENCE [LARGE SCALE GENOMIC DNA]</scope>
    <source>
        <strain evidence="2 3">NCTC12967</strain>
    </source>
</reference>
<dbReference type="EMBL" id="LR134406">
    <property type="protein sequence ID" value="VEH71496.1"/>
    <property type="molecule type" value="Genomic_DNA"/>
</dbReference>
<feature type="transmembrane region" description="Helical" evidence="1">
    <location>
        <begin position="12"/>
        <end position="33"/>
    </location>
</feature>
<evidence type="ECO:0000313" key="2">
    <source>
        <dbReference type="EMBL" id="VEH71496.1"/>
    </source>
</evidence>
<gene>
    <name evidence="2" type="ORF">NCTC12967_02818</name>
</gene>
<protein>
    <submittedName>
        <fullName evidence="2">Protein of uncharacterized function (DUF2975)</fullName>
    </submittedName>
</protein>
<dbReference type="Pfam" id="PF11188">
    <property type="entry name" value="DUF2975"/>
    <property type="match status" value="1"/>
</dbReference>
<keyword evidence="1" id="KW-0812">Transmembrane</keyword>
<dbReference type="RefSeq" id="WP_061787582.1">
    <property type="nucleotide sequence ID" value="NZ_CAURRE010000011.1"/>
</dbReference>
<proteinExistence type="predicted"/>